<evidence type="ECO:0000256" key="1">
    <source>
        <dbReference type="ARBA" id="ARBA00004653"/>
    </source>
</evidence>
<sequence length="104" mass="11755">MLTLQAPFFPLYLGGIVSLTVPHYPYTPLFVCLPVLEFCREGALLLKVVLSRGESKNWREIPFVGRILGHFLFSSFSSLYALGRGDSWPFDLLALFLVSLIYIV</sequence>
<evidence type="ECO:0008006" key="13">
    <source>
        <dbReference type="Google" id="ProtNLM"/>
    </source>
</evidence>
<dbReference type="GO" id="GO:0009833">
    <property type="term" value="P:plant-type primary cell wall biogenesis"/>
    <property type="evidence" value="ECO:0000318"/>
    <property type="project" value="GO_Central"/>
</dbReference>
<keyword evidence="6" id="KW-0333">Golgi apparatus</keyword>
<dbReference type="GO" id="GO:0000139">
    <property type="term" value="C:Golgi membrane"/>
    <property type="evidence" value="ECO:0007669"/>
    <property type="project" value="UniProtKB-SubCell"/>
</dbReference>
<comment type="similarity">
    <text evidence="10">Belongs to the glycosyltransferase 2 family. Plant cellulose synthase-like E subfamily.</text>
</comment>
<accession>A0A2K2C9P4</accession>
<dbReference type="Proteomes" id="UP000006729">
    <property type="component" value="Chromosome 1"/>
</dbReference>
<dbReference type="Pfam" id="PF03552">
    <property type="entry name" value="Cellulose_synt"/>
    <property type="match status" value="2"/>
</dbReference>
<dbReference type="SUPFAM" id="SSF53448">
    <property type="entry name" value="Nucleotide-diphospho-sugar transferases"/>
    <property type="match status" value="1"/>
</dbReference>
<organism evidence="11 12">
    <name type="scientific">Populus trichocarpa</name>
    <name type="common">Western balsam poplar</name>
    <name type="synonym">Populus balsamifera subsp. trichocarpa</name>
    <dbReference type="NCBI Taxonomy" id="3694"/>
    <lineage>
        <taxon>Eukaryota</taxon>
        <taxon>Viridiplantae</taxon>
        <taxon>Streptophyta</taxon>
        <taxon>Embryophyta</taxon>
        <taxon>Tracheophyta</taxon>
        <taxon>Spermatophyta</taxon>
        <taxon>Magnoliopsida</taxon>
        <taxon>eudicotyledons</taxon>
        <taxon>Gunneridae</taxon>
        <taxon>Pentapetalae</taxon>
        <taxon>rosids</taxon>
        <taxon>fabids</taxon>
        <taxon>Malpighiales</taxon>
        <taxon>Salicaceae</taxon>
        <taxon>Saliceae</taxon>
        <taxon>Populus</taxon>
    </lineage>
</organism>
<dbReference type="STRING" id="3694.A0A2K2C9P4"/>
<dbReference type="InterPro" id="IPR029044">
    <property type="entry name" value="Nucleotide-diphossugar_trans"/>
</dbReference>
<dbReference type="AlphaFoldDB" id="A0A2K2C9P4"/>
<evidence type="ECO:0000256" key="4">
    <source>
        <dbReference type="ARBA" id="ARBA00022692"/>
    </source>
</evidence>
<dbReference type="InterPro" id="IPR005150">
    <property type="entry name" value="Cellulose_synth"/>
</dbReference>
<keyword evidence="2" id="KW-0328">Glycosyltransferase</keyword>
<evidence type="ECO:0000256" key="9">
    <source>
        <dbReference type="ARBA" id="ARBA00037405"/>
    </source>
</evidence>
<dbReference type="GO" id="GO:0016760">
    <property type="term" value="F:cellulose synthase (UDP-forming) activity"/>
    <property type="evidence" value="ECO:0007669"/>
    <property type="project" value="InterPro"/>
</dbReference>
<evidence type="ECO:0000256" key="5">
    <source>
        <dbReference type="ARBA" id="ARBA00022989"/>
    </source>
</evidence>
<evidence type="ECO:0000256" key="2">
    <source>
        <dbReference type="ARBA" id="ARBA00022676"/>
    </source>
</evidence>
<evidence type="ECO:0000256" key="8">
    <source>
        <dbReference type="ARBA" id="ARBA00023316"/>
    </source>
</evidence>
<dbReference type="FunFam" id="3.90.550.10:FF:000138">
    <property type="entry name" value="Cellulose synthase isolog"/>
    <property type="match status" value="1"/>
</dbReference>
<dbReference type="GO" id="GO:0071555">
    <property type="term" value="P:cell wall organization"/>
    <property type="evidence" value="ECO:0007669"/>
    <property type="project" value="UniProtKB-KW"/>
</dbReference>
<keyword evidence="7" id="KW-0472">Membrane</keyword>
<name>A0A2K2C9P4_POPTR</name>
<keyword evidence="4" id="KW-0812">Transmembrane</keyword>
<dbReference type="FunCoup" id="A0A2K2C9P4">
    <property type="interactions" value="36"/>
</dbReference>
<keyword evidence="12" id="KW-1185">Reference proteome</keyword>
<protein>
    <recommendedName>
        <fullName evidence="13">Cellulose synthase-like protein E1</fullName>
    </recommendedName>
</protein>
<dbReference type="Gene3D" id="3.90.550.10">
    <property type="entry name" value="Spore Coat Polysaccharide Biosynthesis Protein SpsA, Chain A"/>
    <property type="match status" value="2"/>
</dbReference>
<dbReference type="GO" id="GO:0030244">
    <property type="term" value="P:cellulose biosynthetic process"/>
    <property type="evidence" value="ECO:0000318"/>
    <property type="project" value="GO_Central"/>
</dbReference>
<comment type="function">
    <text evidence="9">Thought to be a Golgi-localized beta-glycan synthase that polymerize the backbones of noncellulosic polysaccharides (hemicelluloses) of plant cell wall.</text>
</comment>
<dbReference type="PANTHER" id="PTHR13301">
    <property type="entry name" value="X-BOX TRANSCRIPTION FACTOR-RELATED"/>
    <property type="match status" value="1"/>
</dbReference>
<gene>
    <name evidence="11" type="ORF">POPTR_001G366850v4</name>
</gene>
<comment type="caution">
    <text evidence="11">The sequence shown here is derived from an EMBL/GenBank/DDBJ whole genome shotgun (WGS) entry which is preliminary data.</text>
</comment>
<dbReference type="ExpressionAtlas" id="A0A2K2C9P4">
    <property type="expression patterns" value="baseline and differential"/>
</dbReference>
<dbReference type="GO" id="GO:0005886">
    <property type="term" value="C:plasma membrane"/>
    <property type="evidence" value="ECO:0000318"/>
    <property type="project" value="GO_Central"/>
</dbReference>
<evidence type="ECO:0000256" key="10">
    <source>
        <dbReference type="ARBA" id="ARBA00060766"/>
    </source>
</evidence>
<proteinExistence type="inferred from homology"/>
<evidence type="ECO:0000256" key="7">
    <source>
        <dbReference type="ARBA" id="ARBA00023136"/>
    </source>
</evidence>
<keyword evidence="8" id="KW-0961">Cell wall biogenesis/degradation</keyword>
<keyword evidence="3" id="KW-0808">Transferase</keyword>
<dbReference type="GO" id="GO:0016759">
    <property type="term" value="F:cellulose synthase activity"/>
    <property type="evidence" value="ECO:0000318"/>
    <property type="project" value="GO_Central"/>
</dbReference>
<keyword evidence="5" id="KW-1133">Transmembrane helix</keyword>
<dbReference type="InParanoid" id="A0A2K2C9P4"/>
<evidence type="ECO:0000256" key="3">
    <source>
        <dbReference type="ARBA" id="ARBA00022679"/>
    </source>
</evidence>
<dbReference type="EMBL" id="CM009290">
    <property type="protein sequence ID" value="PNT58734.3"/>
    <property type="molecule type" value="Genomic_DNA"/>
</dbReference>
<evidence type="ECO:0000313" key="11">
    <source>
        <dbReference type="EMBL" id="PNT58734.3"/>
    </source>
</evidence>
<dbReference type="FunFam" id="3.90.550.10:FF:000112">
    <property type="entry name" value="Cellulose synthase-like protein E1"/>
    <property type="match status" value="1"/>
</dbReference>
<comment type="subcellular location">
    <subcellularLocation>
        <location evidence="1">Golgi apparatus membrane</location>
        <topology evidence="1">Multi-pass membrane protein</topology>
    </subcellularLocation>
</comment>
<evidence type="ECO:0000256" key="6">
    <source>
        <dbReference type="ARBA" id="ARBA00023034"/>
    </source>
</evidence>
<evidence type="ECO:0000313" key="12">
    <source>
        <dbReference type="Proteomes" id="UP000006729"/>
    </source>
</evidence>
<reference evidence="11 12" key="1">
    <citation type="journal article" date="2006" name="Science">
        <title>The genome of black cottonwood, Populus trichocarpa (Torr. &amp; Gray).</title>
        <authorList>
            <person name="Tuskan G.A."/>
            <person name="Difazio S."/>
            <person name="Jansson S."/>
            <person name="Bohlmann J."/>
            <person name="Grigoriev I."/>
            <person name="Hellsten U."/>
            <person name="Putnam N."/>
            <person name="Ralph S."/>
            <person name="Rombauts S."/>
            <person name="Salamov A."/>
            <person name="Schein J."/>
            <person name="Sterck L."/>
            <person name="Aerts A."/>
            <person name="Bhalerao R.R."/>
            <person name="Bhalerao R.P."/>
            <person name="Blaudez D."/>
            <person name="Boerjan W."/>
            <person name="Brun A."/>
            <person name="Brunner A."/>
            <person name="Busov V."/>
            <person name="Campbell M."/>
            <person name="Carlson J."/>
            <person name="Chalot M."/>
            <person name="Chapman J."/>
            <person name="Chen G.L."/>
            <person name="Cooper D."/>
            <person name="Coutinho P.M."/>
            <person name="Couturier J."/>
            <person name="Covert S."/>
            <person name="Cronk Q."/>
            <person name="Cunningham R."/>
            <person name="Davis J."/>
            <person name="Degroeve S."/>
            <person name="Dejardin A."/>
            <person name="Depamphilis C."/>
            <person name="Detter J."/>
            <person name="Dirks B."/>
            <person name="Dubchak I."/>
            <person name="Duplessis S."/>
            <person name="Ehlting J."/>
            <person name="Ellis B."/>
            <person name="Gendler K."/>
            <person name="Goodstein D."/>
            <person name="Gribskov M."/>
            <person name="Grimwood J."/>
            <person name="Groover A."/>
            <person name="Gunter L."/>
            <person name="Hamberger B."/>
            <person name="Heinze B."/>
            <person name="Helariutta Y."/>
            <person name="Henrissat B."/>
            <person name="Holligan D."/>
            <person name="Holt R."/>
            <person name="Huang W."/>
            <person name="Islam-Faridi N."/>
            <person name="Jones S."/>
            <person name="Jones-Rhoades M."/>
            <person name="Jorgensen R."/>
            <person name="Joshi C."/>
            <person name="Kangasjarvi J."/>
            <person name="Karlsson J."/>
            <person name="Kelleher C."/>
            <person name="Kirkpatrick R."/>
            <person name="Kirst M."/>
            <person name="Kohler A."/>
            <person name="Kalluri U."/>
            <person name="Larimer F."/>
            <person name="Leebens-Mack J."/>
            <person name="Leple J.C."/>
            <person name="Locascio P."/>
            <person name="Lou Y."/>
            <person name="Lucas S."/>
            <person name="Martin F."/>
            <person name="Montanini B."/>
            <person name="Napoli C."/>
            <person name="Nelson D.R."/>
            <person name="Nelson C."/>
            <person name="Nieminen K."/>
            <person name="Nilsson O."/>
            <person name="Pereda V."/>
            <person name="Peter G."/>
            <person name="Philippe R."/>
            <person name="Pilate G."/>
            <person name="Poliakov A."/>
            <person name="Razumovskaya J."/>
            <person name="Richardson P."/>
            <person name="Rinaldi C."/>
            <person name="Ritland K."/>
            <person name="Rouze P."/>
            <person name="Ryaboy D."/>
            <person name="Schmutz J."/>
            <person name="Schrader J."/>
            <person name="Segerman B."/>
            <person name="Shin H."/>
            <person name="Siddiqui A."/>
            <person name="Sterky F."/>
            <person name="Terry A."/>
            <person name="Tsai C.J."/>
            <person name="Uberbacher E."/>
            <person name="Unneberg P."/>
            <person name="Vahala J."/>
            <person name="Wall K."/>
            <person name="Wessler S."/>
            <person name="Yang G."/>
            <person name="Yin T."/>
            <person name="Douglas C."/>
            <person name="Marra M."/>
            <person name="Sandberg G."/>
            <person name="Van de Peer Y."/>
            <person name="Rokhsar D."/>
        </authorList>
    </citation>
    <scope>NUCLEOTIDE SEQUENCE [LARGE SCALE GENOMIC DNA]</scope>
    <source>
        <strain evidence="12">cv. Nisqually</strain>
    </source>
</reference>